<evidence type="ECO:0000256" key="1">
    <source>
        <dbReference type="SAM" id="MobiDB-lite"/>
    </source>
</evidence>
<name>A0A1X0YCN9_9BACT</name>
<feature type="region of interest" description="Disordered" evidence="1">
    <location>
        <begin position="19"/>
        <end position="67"/>
    </location>
</feature>
<dbReference type="Proteomes" id="UP000193136">
    <property type="component" value="Unassembled WGS sequence"/>
</dbReference>
<proteinExistence type="predicted"/>
<evidence type="ECO:0000313" key="3">
    <source>
        <dbReference type="EMBL" id="ORJ62872.1"/>
    </source>
</evidence>
<dbReference type="RefSeq" id="WP_085009047.1">
    <property type="nucleotide sequence ID" value="NZ_NAAD01000002.1"/>
</dbReference>
<reference evidence="3 4" key="1">
    <citation type="submission" date="2017-03" db="EMBL/GenBank/DDBJ databases">
        <title>Genome sequence of Geothermobacter sp. EPR-M, Deep-Sea Iron Reducer.</title>
        <authorList>
            <person name="Tully B."/>
            <person name="Savalia P."/>
            <person name="Abuyen K."/>
            <person name="Baughan C."/>
            <person name="Romero E."/>
            <person name="Ronkowski C."/>
            <person name="Torres B."/>
            <person name="Tremblay J."/>
            <person name="Trujillo A."/>
            <person name="Tyler M."/>
            <person name="Perez-Rodriguez I."/>
            <person name="Amend J."/>
        </authorList>
    </citation>
    <scope>NUCLEOTIDE SEQUENCE [LARGE SCALE GENOMIC DNA]</scope>
    <source>
        <strain evidence="3 4">EPR-M</strain>
    </source>
</reference>
<sequence>MKFVITLLLLLCLLPPFSASAEEKGSKPGTRTGAVSEKPLPRPENGQHPETKQRQKKAPSWPRPYKPSEEIRVDSVVPFPVDI</sequence>
<dbReference type="OrthoDB" id="9859146at2"/>
<keyword evidence="2" id="KW-0732">Signal</keyword>
<comment type="caution">
    <text evidence="3">The sequence shown here is derived from an EMBL/GenBank/DDBJ whole genome shotgun (WGS) entry which is preliminary data.</text>
</comment>
<evidence type="ECO:0000313" key="4">
    <source>
        <dbReference type="Proteomes" id="UP000193136"/>
    </source>
</evidence>
<evidence type="ECO:0000256" key="2">
    <source>
        <dbReference type="SAM" id="SignalP"/>
    </source>
</evidence>
<dbReference type="STRING" id="1969733.B5V00_02105"/>
<protein>
    <submittedName>
        <fullName evidence="3">Uncharacterized protein</fullName>
    </submittedName>
</protein>
<keyword evidence="4" id="KW-1185">Reference proteome</keyword>
<gene>
    <name evidence="3" type="ORF">B5V00_02105</name>
</gene>
<dbReference type="EMBL" id="NAAD01000002">
    <property type="protein sequence ID" value="ORJ62872.1"/>
    <property type="molecule type" value="Genomic_DNA"/>
</dbReference>
<feature type="chain" id="PRO_5010856491" evidence="2">
    <location>
        <begin position="22"/>
        <end position="83"/>
    </location>
</feature>
<dbReference type="AlphaFoldDB" id="A0A1X0YCN9"/>
<feature type="signal peptide" evidence="2">
    <location>
        <begin position="1"/>
        <end position="21"/>
    </location>
</feature>
<feature type="compositionally biased region" description="Basic and acidic residues" evidence="1">
    <location>
        <begin position="39"/>
        <end position="53"/>
    </location>
</feature>
<accession>A0A1X0YCN9</accession>
<organism evidence="3 4">
    <name type="scientific">Geothermobacter hydrogeniphilus</name>
    <dbReference type="NCBI Taxonomy" id="1969733"/>
    <lineage>
        <taxon>Bacteria</taxon>
        <taxon>Pseudomonadati</taxon>
        <taxon>Thermodesulfobacteriota</taxon>
        <taxon>Desulfuromonadia</taxon>
        <taxon>Desulfuromonadales</taxon>
        <taxon>Geothermobacteraceae</taxon>
        <taxon>Geothermobacter</taxon>
    </lineage>
</organism>